<feature type="domain" description="Nudix hydrolase" evidence="2">
    <location>
        <begin position="19"/>
        <end position="79"/>
    </location>
</feature>
<keyword evidence="1" id="KW-0378">Hydrolase</keyword>
<dbReference type="GO" id="GO:0016787">
    <property type="term" value="F:hydrolase activity"/>
    <property type="evidence" value="ECO:0007669"/>
    <property type="project" value="UniProtKB-KW"/>
</dbReference>
<dbReference type="InterPro" id="IPR014078">
    <property type="entry name" value="Nudix_YtkD"/>
</dbReference>
<dbReference type="InterPro" id="IPR020084">
    <property type="entry name" value="NUDIX_hydrolase_CS"/>
</dbReference>
<dbReference type="Proteomes" id="UP001182303">
    <property type="component" value="Unassembled WGS sequence"/>
</dbReference>
<evidence type="ECO:0000256" key="1">
    <source>
        <dbReference type="ARBA" id="ARBA00022801"/>
    </source>
</evidence>
<dbReference type="EMBL" id="JARUIS010000008">
    <property type="protein sequence ID" value="MDS1003269.1"/>
    <property type="molecule type" value="Genomic_DNA"/>
</dbReference>
<proteinExistence type="predicted"/>
<dbReference type="AlphaFoldDB" id="A0AAE4FJ93"/>
<gene>
    <name evidence="3" type="ORF">P9J83_07125</name>
</gene>
<evidence type="ECO:0000313" key="3">
    <source>
        <dbReference type="EMBL" id="MDS1003269.1"/>
    </source>
</evidence>
<comment type="caution">
    <text evidence="3">The sequence shown here is derived from an EMBL/GenBank/DDBJ whole genome shotgun (WGS) entry which is preliminary data.</text>
</comment>
<dbReference type="PROSITE" id="PS00893">
    <property type="entry name" value="NUDIX_BOX"/>
    <property type="match status" value="1"/>
</dbReference>
<dbReference type="InterPro" id="IPR000086">
    <property type="entry name" value="NUDIX_hydrolase_dom"/>
</dbReference>
<name>A0AAE4FJ93_CLOSG</name>
<organism evidence="3 4">
    <name type="scientific">Clostridium sporogenes</name>
    <dbReference type="NCBI Taxonomy" id="1509"/>
    <lineage>
        <taxon>Bacteria</taxon>
        <taxon>Bacillati</taxon>
        <taxon>Bacillota</taxon>
        <taxon>Clostridia</taxon>
        <taxon>Eubacteriales</taxon>
        <taxon>Clostridiaceae</taxon>
        <taxon>Clostridium</taxon>
    </lineage>
</organism>
<dbReference type="Gene3D" id="3.90.79.10">
    <property type="entry name" value="Nucleoside Triphosphate Pyrophosphohydrolase"/>
    <property type="match status" value="1"/>
</dbReference>
<evidence type="ECO:0000313" key="4">
    <source>
        <dbReference type="Proteomes" id="UP001182303"/>
    </source>
</evidence>
<accession>A0AAE4FJ93</accession>
<reference evidence="3" key="1">
    <citation type="submission" date="2023-04" db="EMBL/GenBank/DDBJ databases">
        <title>Assessment of the microbiological origin of a defect in Grana Padano cheese.</title>
        <authorList>
            <person name="Zago M."/>
            <person name="Rossetti L."/>
            <person name="Bonvini B."/>
            <person name="Carminati D."/>
            <person name="Giraffa G."/>
        </authorList>
    </citation>
    <scope>NUCLEOTIDE SEQUENCE</scope>
    <source>
        <strain evidence="3">4990</strain>
    </source>
</reference>
<dbReference type="InterPro" id="IPR015797">
    <property type="entry name" value="NUDIX_hydrolase-like_dom_sf"/>
</dbReference>
<evidence type="ECO:0000259" key="2">
    <source>
        <dbReference type="Pfam" id="PF00293"/>
    </source>
</evidence>
<dbReference type="Pfam" id="PF00293">
    <property type="entry name" value="NUDIX"/>
    <property type="match status" value="1"/>
</dbReference>
<sequence length="141" mass="16540">MLNVKFYELNSVENNKLKFAVIMAQYKGKWIFVRHKERETWEIPGGHREENEDINYTASRELFEETGAKDFSIIPVCTYSVDTGEGESFGQLFYSKVIGLDKLPNYEIGEIRLLDNMPENLTYPIIQPYLFKKVVEYLINK</sequence>
<protein>
    <submittedName>
        <fullName evidence="3">NUDIX domain-containing protein</fullName>
    </submittedName>
</protein>
<dbReference type="SUPFAM" id="SSF55811">
    <property type="entry name" value="Nudix"/>
    <property type="match status" value="1"/>
</dbReference>
<dbReference type="RefSeq" id="WP_310943314.1">
    <property type="nucleotide sequence ID" value="NZ_JARUIS010000008.1"/>
</dbReference>
<dbReference type="CDD" id="cd04665">
    <property type="entry name" value="NUDIX_RppH"/>
    <property type="match status" value="1"/>
</dbReference>